<dbReference type="InterPro" id="IPR034904">
    <property type="entry name" value="FSCA_dom_sf"/>
</dbReference>
<dbReference type="Proteomes" id="UP001164693">
    <property type="component" value="Chromosome"/>
</dbReference>
<evidence type="ECO:0000259" key="1">
    <source>
        <dbReference type="Pfam" id="PF01883"/>
    </source>
</evidence>
<dbReference type="InterPro" id="IPR002744">
    <property type="entry name" value="MIP18-like"/>
</dbReference>
<protein>
    <submittedName>
        <fullName evidence="2">Iron-sulfur cluster assembly protein</fullName>
    </submittedName>
</protein>
<dbReference type="PANTHER" id="PTHR42831">
    <property type="entry name" value="FE-S PROTEIN MATURATION AUXILIARY FACTOR YITW"/>
    <property type="match status" value="1"/>
</dbReference>
<organism evidence="2 3">
    <name type="scientific">Jatrophihabitans cynanchi</name>
    <dbReference type="NCBI Taxonomy" id="2944128"/>
    <lineage>
        <taxon>Bacteria</taxon>
        <taxon>Bacillati</taxon>
        <taxon>Actinomycetota</taxon>
        <taxon>Actinomycetes</taxon>
        <taxon>Jatrophihabitantales</taxon>
        <taxon>Jatrophihabitantaceae</taxon>
        <taxon>Jatrophihabitans</taxon>
    </lineage>
</organism>
<feature type="domain" description="MIP18 family-like" evidence="1">
    <location>
        <begin position="85"/>
        <end position="161"/>
    </location>
</feature>
<keyword evidence="3" id="KW-1185">Reference proteome</keyword>
<dbReference type="RefSeq" id="WP_269444673.1">
    <property type="nucleotide sequence ID" value="NZ_CP097463.1"/>
</dbReference>
<proteinExistence type="predicted"/>
<dbReference type="Gene3D" id="3.30.300.130">
    <property type="entry name" value="Fe-S cluster assembly (FSCA)"/>
    <property type="match status" value="1"/>
</dbReference>
<dbReference type="InterPro" id="IPR052339">
    <property type="entry name" value="Fe-S_Maturation_MIP18"/>
</dbReference>
<sequence>MTATQQTFRLDRDCIATMIPGGQPFELSRGELVLVTQTLGDSVTVQTAHGYLVRLNPADSAAMGLAASPSPGAAAGDPAQPFELDNVVAALRNVFDPEIPINVVDLGLIYRCDAQRLPDGTHRIEIDMSMTAPGCGMGDILKQDAEVAARSVAGVGDVQVELVWDPPWGIERISDAAKLQLGMM</sequence>
<gene>
    <name evidence="2" type="ORF">M6B22_04965</name>
</gene>
<evidence type="ECO:0000313" key="3">
    <source>
        <dbReference type="Proteomes" id="UP001164693"/>
    </source>
</evidence>
<accession>A0ABY7K2L6</accession>
<dbReference type="EMBL" id="CP097463">
    <property type="protein sequence ID" value="WAX58123.1"/>
    <property type="molecule type" value="Genomic_DNA"/>
</dbReference>
<dbReference type="PANTHER" id="PTHR42831:SF1">
    <property type="entry name" value="FE-S PROTEIN MATURATION AUXILIARY FACTOR YITW"/>
    <property type="match status" value="1"/>
</dbReference>
<dbReference type="SUPFAM" id="SSF117916">
    <property type="entry name" value="Fe-S cluster assembly (FSCA) domain-like"/>
    <property type="match status" value="1"/>
</dbReference>
<evidence type="ECO:0000313" key="2">
    <source>
        <dbReference type="EMBL" id="WAX58123.1"/>
    </source>
</evidence>
<name>A0ABY7K2L6_9ACTN</name>
<reference evidence="2" key="1">
    <citation type="submission" date="2022-05" db="EMBL/GenBank/DDBJ databases">
        <title>Jatrophihabitans sp. SB3-54 whole genome sequence.</title>
        <authorList>
            <person name="Suh M.K."/>
            <person name="Eom M.K."/>
            <person name="Kim J.S."/>
            <person name="Kim H.S."/>
            <person name="Do H.E."/>
            <person name="Shin Y.K."/>
            <person name="Lee J.-S."/>
        </authorList>
    </citation>
    <scope>NUCLEOTIDE SEQUENCE</scope>
    <source>
        <strain evidence="2">SB3-54</strain>
    </source>
</reference>
<dbReference type="Pfam" id="PF01883">
    <property type="entry name" value="FeS_assembly_P"/>
    <property type="match status" value="1"/>
</dbReference>